<evidence type="ECO:0000313" key="6">
    <source>
        <dbReference type="EMBL" id="TYQ08878.1"/>
    </source>
</evidence>
<dbReference type="InterPro" id="IPR006162">
    <property type="entry name" value="Ppantetheine_attach_site"/>
</dbReference>
<dbReference type="GO" id="GO:0044550">
    <property type="term" value="P:secondary metabolite biosynthetic process"/>
    <property type="evidence" value="ECO:0007669"/>
    <property type="project" value="TreeGrafter"/>
</dbReference>
<dbReference type="FunFam" id="3.40.50.980:FF:000001">
    <property type="entry name" value="Non-ribosomal peptide synthetase"/>
    <property type="match status" value="1"/>
</dbReference>
<feature type="domain" description="Carrier" evidence="5">
    <location>
        <begin position="1244"/>
        <end position="1319"/>
    </location>
</feature>
<dbReference type="InterPro" id="IPR001242">
    <property type="entry name" value="Condensation_dom"/>
</dbReference>
<dbReference type="SUPFAM" id="SSF52777">
    <property type="entry name" value="CoA-dependent acyltransferases"/>
    <property type="match status" value="5"/>
</dbReference>
<dbReference type="Pfam" id="PF00550">
    <property type="entry name" value="PP-binding"/>
    <property type="match status" value="1"/>
</dbReference>
<evidence type="ECO:0000256" key="2">
    <source>
        <dbReference type="ARBA" id="ARBA00006432"/>
    </source>
</evidence>
<comment type="cofactor">
    <cofactor evidence="1">
        <name>pantetheine 4'-phosphate</name>
        <dbReference type="ChEBI" id="CHEBI:47942"/>
    </cofactor>
</comment>
<gene>
    <name evidence="6" type="ORF">FNL38_1011255</name>
</gene>
<dbReference type="InterPro" id="IPR009081">
    <property type="entry name" value="PP-bd_ACP"/>
</dbReference>
<protein>
    <submittedName>
        <fullName evidence="6">Amino acid adenylation domain-containing protein</fullName>
    </submittedName>
</protein>
<dbReference type="Pfam" id="PF13193">
    <property type="entry name" value="AMP-binding_C"/>
    <property type="match status" value="1"/>
</dbReference>
<dbReference type="SUPFAM" id="SSF47336">
    <property type="entry name" value="ACP-like"/>
    <property type="match status" value="1"/>
</dbReference>
<comment type="caution">
    <text evidence="6">The sequence shown here is derived from an EMBL/GenBank/DDBJ whole genome shotgun (WGS) entry which is preliminary data.</text>
</comment>
<dbReference type="InterPro" id="IPR023213">
    <property type="entry name" value="CAT-like_dom_sf"/>
</dbReference>
<dbReference type="GO" id="GO:0031177">
    <property type="term" value="F:phosphopantetheine binding"/>
    <property type="evidence" value="ECO:0007669"/>
    <property type="project" value="InterPro"/>
</dbReference>
<dbReference type="GO" id="GO:0043041">
    <property type="term" value="P:amino acid activation for nonribosomal peptide biosynthetic process"/>
    <property type="evidence" value="ECO:0007669"/>
    <property type="project" value="TreeGrafter"/>
</dbReference>
<keyword evidence="4" id="KW-0597">Phosphoprotein</keyword>
<dbReference type="Gene3D" id="3.30.559.30">
    <property type="entry name" value="Nonribosomal peptide synthetase, condensation domain"/>
    <property type="match status" value="3"/>
</dbReference>
<dbReference type="InterPro" id="IPR000873">
    <property type="entry name" value="AMP-dep_synth/lig_dom"/>
</dbReference>
<dbReference type="InterPro" id="IPR045851">
    <property type="entry name" value="AMP-bd_C_sf"/>
</dbReference>
<dbReference type="PROSITE" id="PS00455">
    <property type="entry name" value="AMP_BINDING"/>
    <property type="match status" value="1"/>
</dbReference>
<evidence type="ECO:0000259" key="5">
    <source>
        <dbReference type="PROSITE" id="PS50075"/>
    </source>
</evidence>
<evidence type="ECO:0000256" key="3">
    <source>
        <dbReference type="ARBA" id="ARBA00022450"/>
    </source>
</evidence>
<dbReference type="GO" id="GO:0003824">
    <property type="term" value="F:catalytic activity"/>
    <property type="evidence" value="ECO:0007669"/>
    <property type="project" value="InterPro"/>
</dbReference>
<evidence type="ECO:0000256" key="4">
    <source>
        <dbReference type="ARBA" id="ARBA00022553"/>
    </source>
</evidence>
<evidence type="ECO:0000256" key="1">
    <source>
        <dbReference type="ARBA" id="ARBA00001957"/>
    </source>
</evidence>
<dbReference type="Pfam" id="PF00668">
    <property type="entry name" value="Condensation"/>
    <property type="match status" value="3"/>
</dbReference>
<dbReference type="InterPro" id="IPR020845">
    <property type="entry name" value="AMP-binding_CS"/>
</dbReference>
<dbReference type="PANTHER" id="PTHR45527">
    <property type="entry name" value="NONRIBOSOMAL PEPTIDE SYNTHETASE"/>
    <property type="match status" value="1"/>
</dbReference>
<dbReference type="EMBL" id="VNIQ01000001">
    <property type="protein sequence ID" value="TYQ08878.1"/>
    <property type="molecule type" value="Genomic_DNA"/>
</dbReference>
<dbReference type="Gene3D" id="3.30.300.30">
    <property type="match status" value="1"/>
</dbReference>
<sequence>MATHSAAAETQQGGTIVKRFDVRQQPTRVSDVELFPLSAAQRATWFAQQLEPKVPISIAHYVELRGVLDVDLLRRETRTVAREFQSPLLKVLEVDGQPMQYVDNSMEIPVELIDFRDYDDPMVAAHEWMQRDYQTTLDLGIDRLVETSVLCVGELHYLWYSRIHHVALDGFGAMTLMNRIAHRYSAAVSGGEPDPNRAAPLRKLYDIDSRYRSSDRFAADREYWAERNSGGTGSALATGHEPAVAASKLQSAVLSGESSAELLESEGQAATIIGALACYLARLTAKDAVLVQVPMSGRTTAVLRESGGMMVNVAPLSISVDEGDTVAELVSRVQRELMGALRHQRCSLEDIRRDIGVSTNGVSTNGVSTNGVSSDDALAGPMVNVMMFRQEVQLGAMVGEYHIVTSGPVEDLLVNVYPSADQLFVDFRANPNRYADSVLRAHHGQFVELLEELIAAAPDVRLATIHDRSFRTGVKLRREAEQLEYWKNQLAGMPELLSLPSDRIRPAAQSLSGDRVDVRISADTHQHLIALAQEHNTTMFEVLHAGFALLTSRLSGVLDVVVGTPVSTGSNIVVLRNQVAPDKSFSRLLGQFVEVDAEAFERADIPFDRLVGELEVKQSPAYSPVVQVLFESGLERGLETGLETGTAAEETGNGIGRFDLRVSAEETFSDDAAPSGINVTLGFATDLFDADTVARLGIRYRTILEAVTADPETVVGDIGILSEDERGALLPVQTAPGRSQRTLPELFDAAARAHPDGIALSYQGASVTYRELDERSNQLARVLAARGIGSEDRVALGMTRSVESVLAMLAVAKSGAAFVPVDPTYPAERIQHMLMDSGAVVGLTVSAEQSSLPNSIPWMTLDDNTFRDHCAAMPISAVTDAERARPLRRENPAYVVYTSGSTGRPKGVSVTHTGLDGFAAEQLSRFGATPNSRTLHFSTPSFDASIFEYLQAFGAAATMVIAPRTIYGGEELARFLKTERVTHGFITTAALGSTPADGLPDFQDVVFGGEACPPELVQRWSPGRRLCNAYGPTEATIMANISTPMSPAGPITLGGPLRGCVEVVLDSRLNPVPDGVAGELYISGEALARGYHGKPALTTERFVASPFGHPGDRMYRTGDVVRRRGGTLEYVGRSDFQVKVRGFRIELGEIDTLLLAHPRVRTAVTVARTAPSGDTVLVSYVVPADGQVLSPADLTEYVGEHLPTYMVPAAIVLRDELPMTPVGKLDRAALPAPQFLRGAGEFRAPLDPLEQVVAQIFSDVLGVERIGLGDSFFDLGGNSLVATRLIARVNAAEGVDLGVRSLFEAPTVDALAVEIRGARTAARSGRPNLNAQPRPSRVPVSLAQQRMWFVNQFDVSSAAYNIPMVVRLAGTLDVDALRAAMTDVINRHESLRTMYPASVDGPLQVIVPPAQVIPELIPLVAVTRSTLDARISELAGRGFDVSADVPVRSALFRISPDEHVLVLVVHHISADGASLAPLARDLTAAYAARAAKQDPNWLPLPVQYADYSLWQQGVLGLDDDPGSVMSAQLGYWKSTLSGVPAAIDLPLDRPRPAQRSLRGETVEFSVPAELHSEVLELARRHNATVFMVMHAVLAVMSARLSASADIAIGTPTGGRGEEALDDLVGMFVNTLVLRTAVHSAATFRTSTGRRP</sequence>
<dbReference type="FunFam" id="1.10.1200.10:FF:000005">
    <property type="entry name" value="Nonribosomal peptide synthetase 1"/>
    <property type="match status" value="1"/>
</dbReference>
<name>A0A652YZA9_NOCGL</name>
<keyword evidence="3" id="KW-0596">Phosphopantetheine</keyword>
<dbReference type="SMART" id="SM00823">
    <property type="entry name" value="PKS_PP"/>
    <property type="match status" value="1"/>
</dbReference>
<dbReference type="GO" id="GO:0005829">
    <property type="term" value="C:cytosol"/>
    <property type="evidence" value="ECO:0007669"/>
    <property type="project" value="TreeGrafter"/>
</dbReference>
<dbReference type="InterPro" id="IPR036736">
    <property type="entry name" value="ACP-like_sf"/>
</dbReference>
<dbReference type="Gene3D" id="3.40.50.980">
    <property type="match status" value="2"/>
</dbReference>
<accession>A0A652YZA9</accession>
<comment type="similarity">
    <text evidence="2">Belongs to the ATP-dependent AMP-binding enzyme family.</text>
</comment>
<dbReference type="Pfam" id="PF00501">
    <property type="entry name" value="AMP-binding"/>
    <property type="match status" value="1"/>
</dbReference>
<dbReference type="Gene3D" id="1.10.1200.10">
    <property type="entry name" value="ACP-like"/>
    <property type="match status" value="1"/>
</dbReference>
<dbReference type="UniPathway" id="UPA00011"/>
<dbReference type="NCBIfam" id="TIGR01733">
    <property type="entry name" value="AA-adenyl-dom"/>
    <property type="match status" value="1"/>
</dbReference>
<dbReference type="InterPro" id="IPR020806">
    <property type="entry name" value="PKS_PP-bd"/>
</dbReference>
<dbReference type="CDD" id="cd19540">
    <property type="entry name" value="LCL_NRPS-like"/>
    <property type="match status" value="1"/>
</dbReference>
<dbReference type="PROSITE" id="PS50075">
    <property type="entry name" value="CARRIER"/>
    <property type="match status" value="1"/>
</dbReference>
<proteinExistence type="inferred from homology"/>
<dbReference type="GO" id="GO:0008610">
    <property type="term" value="P:lipid biosynthetic process"/>
    <property type="evidence" value="ECO:0007669"/>
    <property type="project" value="UniProtKB-ARBA"/>
</dbReference>
<dbReference type="Gene3D" id="2.30.38.10">
    <property type="entry name" value="Luciferase, Domain 3"/>
    <property type="match status" value="1"/>
</dbReference>
<dbReference type="Gene3D" id="3.30.559.10">
    <property type="entry name" value="Chloramphenicol acetyltransferase-like domain"/>
    <property type="match status" value="2"/>
</dbReference>
<dbReference type="InterPro" id="IPR025110">
    <property type="entry name" value="AMP-bd_C"/>
</dbReference>
<dbReference type="PROSITE" id="PS00012">
    <property type="entry name" value="PHOSPHOPANTETHEINE"/>
    <property type="match status" value="1"/>
</dbReference>
<dbReference type="FunFam" id="3.30.300.30:FF:000010">
    <property type="entry name" value="Enterobactin synthetase component F"/>
    <property type="match status" value="1"/>
</dbReference>
<organism evidence="6">
    <name type="scientific">Nocardia globerula</name>
    <dbReference type="NCBI Taxonomy" id="1818"/>
    <lineage>
        <taxon>Bacteria</taxon>
        <taxon>Bacillati</taxon>
        <taxon>Actinomycetota</taxon>
        <taxon>Actinomycetes</taxon>
        <taxon>Mycobacteriales</taxon>
        <taxon>Nocardiaceae</taxon>
        <taxon>Nocardia</taxon>
    </lineage>
</organism>
<dbReference type="InterPro" id="IPR010071">
    <property type="entry name" value="AA_adenyl_dom"/>
</dbReference>
<dbReference type="PANTHER" id="PTHR45527:SF1">
    <property type="entry name" value="FATTY ACID SYNTHASE"/>
    <property type="match status" value="1"/>
</dbReference>
<dbReference type="SUPFAM" id="SSF56801">
    <property type="entry name" value="Acetyl-CoA synthetase-like"/>
    <property type="match status" value="1"/>
</dbReference>
<reference evidence="6" key="1">
    <citation type="submission" date="2019-07" db="EMBL/GenBank/DDBJ databases">
        <title>Genomic Encyclopedia of Type Strains, Phase IV (KMG-IV): sequencing the most valuable type-strain genomes for metagenomic binning, comparative biology and taxonomic classification.</title>
        <authorList>
            <person name="Goeker M."/>
        </authorList>
    </citation>
    <scope>NUCLEOTIDE SEQUENCE</scope>
    <source>
        <strain evidence="6">DSM 44596</strain>
    </source>
</reference>